<evidence type="ECO:0000313" key="3">
    <source>
        <dbReference type="Proteomes" id="UP000198211"/>
    </source>
</evidence>
<proteinExistence type="predicted"/>
<feature type="compositionally biased region" description="Polar residues" evidence="1">
    <location>
        <begin position="235"/>
        <end position="244"/>
    </location>
</feature>
<feature type="region of interest" description="Disordered" evidence="1">
    <location>
        <begin position="1"/>
        <end position="63"/>
    </location>
</feature>
<dbReference type="EMBL" id="NBNE01003112">
    <property type="protein sequence ID" value="OWZ08550.1"/>
    <property type="molecule type" value="Genomic_DNA"/>
</dbReference>
<organism evidence="2 3">
    <name type="scientific">Phytophthora megakarya</name>
    <dbReference type="NCBI Taxonomy" id="4795"/>
    <lineage>
        <taxon>Eukaryota</taxon>
        <taxon>Sar</taxon>
        <taxon>Stramenopiles</taxon>
        <taxon>Oomycota</taxon>
        <taxon>Peronosporomycetes</taxon>
        <taxon>Peronosporales</taxon>
        <taxon>Peronosporaceae</taxon>
        <taxon>Phytophthora</taxon>
    </lineage>
</organism>
<feature type="compositionally biased region" description="Basic and acidic residues" evidence="1">
    <location>
        <begin position="246"/>
        <end position="274"/>
    </location>
</feature>
<accession>A0A225VVI6</accession>
<feature type="compositionally biased region" description="Basic and acidic residues" evidence="1">
    <location>
        <begin position="51"/>
        <end position="61"/>
    </location>
</feature>
<feature type="compositionally biased region" description="Polar residues" evidence="1">
    <location>
        <begin position="275"/>
        <end position="285"/>
    </location>
</feature>
<sequence length="336" mass="38600">MLQQQAGMAELRNQQEAFHERQQPMKSAMQVQTQWQQQQDQLQKQQLRNKQQIERRLERQQHGLSENIQVLADRLAQLEGLKPQAPEYERGAKPGSPFLIPGHSQAQRSPSPKSETLISKVHFEESLEHEKRRMQREFDDKLAQQAQSADVGQKNALNALEERERMLNSQWSNFEQQLKKREEEWKLEREAMATGMQNLMLMSESLSSPDPATLNPVRAVVAKNSQTPIVGASPTVASVQQSVAMDQKREIKRETPPVKSATHRESLPREKEEPASSSSKRSQPQKAKEQADPPPDDPDDSPYIGYTNLEKFDEKASKDNRVNWWERFSNMALQGF</sequence>
<feature type="region of interest" description="Disordered" evidence="1">
    <location>
        <begin position="232"/>
        <end position="321"/>
    </location>
</feature>
<keyword evidence="3" id="KW-1185">Reference proteome</keyword>
<feature type="compositionally biased region" description="Low complexity" evidence="1">
    <location>
        <begin position="30"/>
        <end position="50"/>
    </location>
</feature>
<comment type="caution">
    <text evidence="2">The sequence shown here is derived from an EMBL/GenBank/DDBJ whole genome shotgun (WGS) entry which is preliminary data.</text>
</comment>
<feature type="region of interest" description="Disordered" evidence="1">
    <location>
        <begin position="86"/>
        <end position="115"/>
    </location>
</feature>
<evidence type="ECO:0000256" key="1">
    <source>
        <dbReference type="SAM" id="MobiDB-lite"/>
    </source>
</evidence>
<dbReference type="AlphaFoldDB" id="A0A225VVI6"/>
<evidence type="ECO:0000313" key="2">
    <source>
        <dbReference type="EMBL" id="OWZ08550.1"/>
    </source>
</evidence>
<dbReference type="Proteomes" id="UP000198211">
    <property type="component" value="Unassembled WGS sequence"/>
</dbReference>
<gene>
    <name evidence="2" type="ORF">PHMEG_00018883</name>
</gene>
<reference evidence="3" key="1">
    <citation type="submission" date="2017-03" db="EMBL/GenBank/DDBJ databases">
        <title>Phytopthora megakarya and P. palmivora, two closely related causual agents of cacao black pod achieved similar genome size and gene model numbers by different mechanisms.</title>
        <authorList>
            <person name="Ali S."/>
            <person name="Shao J."/>
            <person name="Larry D.J."/>
            <person name="Kronmiller B."/>
            <person name="Shen D."/>
            <person name="Strem M.D."/>
            <person name="Melnick R.L."/>
            <person name="Guiltinan M.J."/>
            <person name="Tyler B.M."/>
            <person name="Meinhardt L.W."/>
            <person name="Bailey B.A."/>
        </authorList>
    </citation>
    <scope>NUCLEOTIDE SEQUENCE [LARGE SCALE GENOMIC DNA]</scope>
    <source>
        <strain evidence="3">zdho120</strain>
    </source>
</reference>
<feature type="compositionally biased region" description="Basic and acidic residues" evidence="1">
    <location>
        <begin position="310"/>
        <end position="321"/>
    </location>
</feature>
<feature type="compositionally biased region" description="Polar residues" evidence="1">
    <location>
        <begin position="1"/>
        <end position="16"/>
    </location>
</feature>
<feature type="compositionally biased region" description="Polar residues" evidence="1">
    <location>
        <begin position="104"/>
        <end position="115"/>
    </location>
</feature>
<name>A0A225VVI6_9STRA</name>
<protein>
    <submittedName>
        <fullName evidence="2">Uncharacterized protein</fullName>
    </submittedName>
</protein>